<proteinExistence type="predicted"/>
<dbReference type="Proteomes" id="UP000231484">
    <property type="component" value="Unassembled WGS sequence"/>
</dbReference>
<dbReference type="AlphaFoldDB" id="A0A2N9XS92"/>
<comment type="caution">
    <text evidence="2">The sequence shown here is derived from an EMBL/GenBank/DDBJ whole genome shotgun (WGS) entry which is preliminary data.</text>
</comment>
<organism evidence="2 3">
    <name type="scientific">Snodgrassella alvi</name>
    <dbReference type="NCBI Taxonomy" id="1196083"/>
    <lineage>
        <taxon>Bacteria</taxon>
        <taxon>Pseudomonadati</taxon>
        <taxon>Pseudomonadota</taxon>
        <taxon>Betaproteobacteria</taxon>
        <taxon>Neisseriales</taxon>
        <taxon>Neisseriaceae</taxon>
        <taxon>Snodgrassella</taxon>
    </lineage>
</organism>
<keyword evidence="1" id="KW-0472">Membrane</keyword>
<gene>
    <name evidence="2" type="ORF">BHC48_04225</name>
</gene>
<evidence type="ECO:0000313" key="3">
    <source>
        <dbReference type="Proteomes" id="UP000231484"/>
    </source>
</evidence>
<evidence type="ECO:0000313" key="2">
    <source>
        <dbReference type="EMBL" id="PIT51498.1"/>
    </source>
</evidence>
<reference evidence="2 3" key="1">
    <citation type="journal article" date="2017" name="MBio">
        <title>Type VI secretion-mediated competition in the bee gut microbiome.</title>
        <authorList>
            <person name="Steele M.I."/>
            <person name="Kwong W.K."/>
            <person name="Powell J.E."/>
            <person name="Whiteley M."/>
            <person name="Moran N.A."/>
        </authorList>
    </citation>
    <scope>NUCLEOTIDE SEQUENCE [LARGE SCALE GENOMIC DNA]</scope>
    <source>
        <strain evidence="2 3">Occ4-2</strain>
    </source>
</reference>
<protein>
    <submittedName>
        <fullName evidence="2">Uncharacterized protein</fullName>
    </submittedName>
</protein>
<keyword evidence="1" id="KW-0812">Transmembrane</keyword>
<dbReference type="EMBL" id="MEIQ01000028">
    <property type="protein sequence ID" value="PIT51498.1"/>
    <property type="molecule type" value="Genomic_DNA"/>
</dbReference>
<name>A0A2N9XS92_9NEIS</name>
<feature type="transmembrane region" description="Helical" evidence="1">
    <location>
        <begin position="26"/>
        <end position="46"/>
    </location>
</feature>
<sequence>MQIRFELNLIMIIDALIHSKQIINRLLLLMDWNGLLVIVAPITALIPVKFNQPNVVEERWYGVPFK</sequence>
<keyword evidence="1" id="KW-1133">Transmembrane helix</keyword>
<evidence type="ECO:0000256" key="1">
    <source>
        <dbReference type="SAM" id="Phobius"/>
    </source>
</evidence>
<accession>A0A2N9XS92</accession>